<evidence type="ECO:0000256" key="2">
    <source>
        <dbReference type="ARBA" id="ARBA00022448"/>
    </source>
</evidence>
<keyword evidence="3" id="KW-1003">Cell membrane</keyword>
<dbReference type="PANTHER" id="PTHR43495:SF2">
    <property type="entry name" value="D-SERINE_D-ALANINE_GLYCINE TRANSPORTER"/>
    <property type="match status" value="1"/>
</dbReference>
<evidence type="ECO:0000313" key="11">
    <source>
        <dbReference type="Proteomes" id="UP000439550"/>
    </source>
</evidence>
<dbReference type="PROSITE" id="PS00218">
    <property type="entry name" value="AMINO_ACID_PERMEASE_1"/>
    <property type="match status" value="1"/>
</dbReference>
<feature type="transmembrane region" description="Helical" evidence="8">
    <location>
        <begin position="155"/>
        <end position="177"/>
    </location>
</feature>
<comment type="subcellular location">
    <subcellularLocation>
        <location evidence="1">Cell membrane</location>
        <topology evidence="1">Multi-pass membrane protein</topology>
    </subcellularLocation>
</comment>
<dbReference type="GO" id="GO:0005886">
    <property type="term" value="C:plasma membrane"/>
    <property type="evidence" value="ECO:0007669"/>
    <property type="project" value="UniProtKB-SubCell"/>
</dbReference>
<protein>
    <submittedName>
        <fullName evidence="10">Amino acid permease</fullName>
    </submittedName>
</protein>
<dbReference type="GO" id="GO:0006865">
    <property type="term" value="P:amino acid transport"/>
    <property type="evidence" value="ECO:0007669"/>
    <property type="project" value="UniProtKB-KW"/>
</dbReference>
<accession>A0A7X1Z7H5</accession>
<evidence type="ECO:0000259" key="9">
    <source>
        <dbReference type="Pfam" id="PF00324"/>
    </source>
</evidence>
<evidence type="ECO:0000256" key="7">
    <source>
        <dbReference type="ARBA" id="ARBA00023136"/>
    </source>
</evidence>
<feature type="transmembrane region" description="Helical" evidence="8">
    <location>
        <begin position="337"/>
        <end position="358"/>
    </location>
</feature>
<keyword evidence="6 8" id="KW-1133">Transmembrane helix</keyword>
<proteinExistence type="predicted"/>
<dbReference type="EMBL" id="WITJ01000002">
    <property type="protein sequence ID" value="MQW38659.1"/>
    <property type="molecule type" value="Genomic_DNA"/>
</dbReference>
<evidence type="ECO:0000256" key="1">
    <source>
        <dbReference type="ARBA" id="ARBA00004651"/>
    </source>
</evidence>
<gene>
    <name evidence="10" type="ORF">GHI93_01675</name>
</gene>
<dbReference type="FunFam" id="1.20.1740.10:FF:000001">
    <property type="entry name" value="Amino acid permease"/>
    <property type="match status" value="1"/>
</dbReference>
<dbReference type="PANTHER" id="PTHR43495">
    <property type="entry name" value="GABA PERMEASE"/>
    <property type="match status" value="1"/>
</dbReference>
<sequence>MVFNMKNNETTTRRGLKNRHIQLIAIAGTIGTGLFLGAGKSISLTGPSILLVYIIIGALMFILLRTIGEMLFTDPEQHSFLNFVTRYIGEKTGYFISWTYWLVVVFMAMAELTAIGAYIHFWLPQFPIWLSEIIVLGLLTGLNTLNARFFGETEFWFGMIKIVAIVGMILTAIILMLTHFKSGSDAVGFQNITQNFHFFPNGISKFFESFQMVMFAFVAMEFIGMTAAETENPRPTLKKAINQIPIRIILFYVGALVAIMCIYRWQDIPANQSPFVMIFELIGVKWAAALINFVVLTSAASALNSALFSTTRNLFALSKLNGDRILKPFTKLSKNGIPARALIFTSCLVFVTPFISMIPSVSNGFVFITSVATNLFLIVYILSLIAYLKFRKSNDFDPKGFVTPFAKFLVPITILGFGLIFVSLFFFNETLVPAIGSFIWIVVFGLISKLRPSKKANQ</sequence>
<dbReference type="Proteomes" id="UP000439550">
    <property type="component" value="Unassembled WGS sequence"/>
</dbReference>
<feature type="transmembrane region" description="Helical" evidence="8">
    <location>
        <begin position="433"/>
        <end position="450"/>
    </location>
</feature>
<keyword evidence="11" id="KW-1185">Reference proteome</keyword>
<feature type="transmembrane region" description="Helical" evidence="8">
    <location>
        <begin position="249"/>
        <end position="266"/>
    </location>
</feature>
<keyword evidence="4 8" id="KW-0812">Transmembrane</keyword>
<feature type="transmembrane region" description="Helical" evidence="8">
    <location>
        <begin position="286"/>
        <end position="309"/>
    </location>
</feature>
<dbReference type="Gene3D" id="1.20.1740.10">
    <property type="entry name" value="Amino acid/polyamine transporter I"/>
    <property type="match status" value="1"/>
</dbReference>
<evidence type="ECO:0000256" key="8">
    <source>
        <dbReference type="SAM" id="Phobius"/>
    </source>
</evidence>
<evidence type="ECO:0000256" key="6">
    <source>
        <dbReference type="ARBA" id="ARBA00022989"/>
    </source>
</evidence>
<comment type="caution">
    <text evidence="10">The sequence shown here is derived from an EMBL/GenBank/DDBJ whole genome shotgun (WGS) entry which is preliminary data.</text>
</comment>
<evidence type="ECO:0000256" key="3">
    <source>
        <dbReference type="ARBA" id="ARBA00022475"/>
    </source>
</evidence>
<dbReference type="InterPro" id="IPR004841">
    <property type="entry name" value="AA-permease/SLC12A_dom"/>
</dbReference>
<feature type="transmembrane region" description="Helical" evidence="8">
    <location>
        <begin position="50"/>
        <end position="72"/>
    </location>
</feature>
<keyword evidence="7 8" id="KW-0472">Membrane</keyword>
<evidence type="ECO:0000256" key="5">
    <source>
        <dbReference type="ARBA" id="ARBA00022970"/>
    </source>
</evidence>
<evidence type="ECO:0000313" key="10">
    <source>
        <dbReference type="EMBL" id="MQW38659.1"/>
    </source>
</evidence>
<keyword evidence="2" id="KW-0813">Transport</keyword>
<keyword evidence="5" id="KW-0029">Amino-acid transport</keyword>
<dbReference type="AlphaFoldDB" id="A0A7X1Z7H5"/>
<organism evidence="10 11">
    <name type="scientific">Lactococcus hircilactis</name>
    <dbReference type="NCBI Taxonomy" id="1494462"/>
    <lineage>
        <taxon>Bacteria</taxon>
        <taxon>Bacillati</taxon>
        <taxon>Bacillota</taxon>
        <taxon>Bacilli</taxon>
        <taxon>Lactobacillales</taxon>
        <taxon>Streptococcaceae</taxon>
        <taxon>Lactococcus</taxon>
    </lineage>
</organism>
<reference evidence="10 11" key="1">
    <citation type="submission" date="2019-10" db="EMBL/GenBank/DDBJ databases">
        <authorList>
            <person name="Dong K."/>
        </authorList>
    </citation>
    <scope>NUCLEOTIDE SEQUENCE [LARGE SCALE GENOMIC DNA]</scope>
    <source>
        <strain evidence="10 11">DSM 28960</strain>
    </source>
</reference>
<feature type="domain" description="Amino acid permease/ SLC12A" evidence="9">
    <location>
        <begin position="20"/>
        <end position="436"/>
    </location>
</feature>
<feature type="transmembrane region" description="Helical" evidence="8">
    <location>
        <begin position="408"/>
        <end position="427"/>
    </location>
</feature>
<feature type="transmembrane region" description="Helical" evidence="8">
    <location>
        <begin position="21"/>
        <end position="38"/>
    </location>
</feature>
<dbReference type="PIRSF" id="PIRSF006060">
    <property type="entry name" value="AA_transporter"/>
    <property type="match status" value="1"/>
</dbReference>
<feature type="transmembrane region" description="Helical" evidence="8">
    <location>
        <begin position="93"/>
        <end position="120"/>
    </location>
</feature>
<evidence type="ECO:0000256" key="4">
    <source>
        <dbReference type="ARBA" id="ARBA00022692"/>
    </source>
</evidence>
<dbReference type="Pfam" id="PF00324">
    <property type="entry name" value="AA_permease"/>
    <property type="match status" value="1"/>
</dbReference>
<dbReference type="OrthoDB" id="9780162at2"/>
<name>A0A7X1Z7H5_9LACT</name>
<feature type="transmembrane region" description="Helical" evidence="8">
    <location>
        <begin position="126"/>
        <end position="143"/>
    </location>
</feature>
<dbReference type="InterPro" id="IPR004840">
    <property type="entry name" value="Amino_acid_permease_CS"/>
</dbReference>
<feature type="transmembrane region" description="Helical" evidence="8">
    <location>
        <begin position="364"/>
        <end position="388"/>
    </location>
</feature>
<dbReference type="GO" id="GO:0055085">
    <property type="term" value="P:transmembrane transport"/>
    <property type="evidence" value="ECO:0007669"/>
    <property type="project" value="InterPro"/>
</dbReference>
<feature type="transmembrane region" description="Helical" evidence="8">
    <location>
        <begin position="209"/>
        <end position="228"/>
    </location>
</feature>